<evidence type="ECO:0000256" key="2">
    <source>
        <dbReference type="ARBA" id="ARBA00022448"/>
    </source>
</evidence>
<evidence type="ECO:0000313" key="12">
    <source>
        <dbReference type="Proteomes" id="UP000298616"/>
    </source>
</evidence>
<evidence type="ECO:0000259" key="10">
    <source>
        <dbReference type="Pfam" id="PF25183"/>
    </source>
</evidence>
<dbReference type="Proteomes" id="UP000298616">
    <property type="component" value="Chromosome"/>
</dbReference>
<feature type="domain" description="TonB-dependent transporter Oar-like beta-barrel" evidence="10">
    <location>
        <begin position="237"/>
        <end position="310"/>
    </location>
</feature>
<evidence type="ECO:0000256" key="7">
    <source>
        <dbReference type="PROSITE-ProRule" id="PRU01360"/>
    </source>
</evidence>
<dbReference type="GO" id="GO:0015344">
    <property type="term" value="F:siderophore uptake transmembrane transporter activity"/>
    <property type="evidence" value="ECO:0007669"/>
    <property type="project" value="TreeGrafter"/>
</dbReference>
<keyword evidence="2 7" id="KW-0813">Transport</keyword>
<feature type="domain" description="TonB-dependent transporter Oar-like beta-barrel" evidence="10">
    <location>
        <begin position="330"/>
        <end position="565"/>
    </location>
</feature>
<comment type="subcellular location">
    <subcellularLocation>
        <location evidence="1 7">Cell outer membrane</location>
        <topology evidence="1 7">Multi-pass membrane protein</topology>
    </subcellularLocation>
</comment>
<evidence type="ECO:0000259" key="9">
    <source>
        <dbReference type="Pfam" id="PF07715"/>
    </source>
</evidence>
<keyword evidence="11" id="KW-0675">Receptor</keyword>
<feature type="domain" description="TonB-dependent receptor plug" evidence="9">
    <location>
        <begin position="135"/>
        <end position="227"/>
    </location>
</feature>
<evidence type="ECO:0000256" key="5">
    <source>
        <dbReference type="ARBA" id="ARBA00023136"/>
    </source>
</evidence>
<evidence type="ECO:0000256" key="6">
    <source>
        <dbReference type="ARBA" id="ARBA00023237"/>
    </source>
</evidence>
<proteinExistence type="inferred from homology"/>
<keyword evidence="6 7" id="KW-0998">Cell outer membrane</keyword>
<dbReference type="Gene3D" id="2.40.170.20">
    <property type="entry name" value="TonB-dependent receptor, beta-barrel domain"/>
    <property type="match status" value="1"/>
</dbReference>
<dbReference type="InterPro" id="IPR039426">
    <property type="entry name" value="TonB-dep_rcpt-like"/>
</dbReference>
<keyword evidence="8" id="KW-0732">Signal</keyword>
<gene>
    <name evidence="11" type="ORF">DCC35_17675</name>
</gene>
<sequence length="998" mass="111577">MRPFYIMALLTISSAFLSLGQASMEISVVSVEDNRPVRDIKILIQNENIGFSKEITTNQQGKIRLNGLSTSGKYSLEFDGNDSFAAFYQGDLRLRSNQKASFIIALLPKKTRELEEFTVTSGGLAKINTINAEVSSELQQSDIQNLPVEGRDITRALYRLPNVTQATGFFPEAPNVSINGANSLYTNYLIDGMENNENFLGGMKFNVPVGFTQNITVLTNNYSAEYGWTGNGIFNITTKSGTNELDGEVFYLTRPGPVIDSSSPFAQRDLSGNQVKDGFMRHQFGFGIGAPLKKDKTFIYLNAEQTFDTKDNLLSSPELGVTETVRGSNRFSYFSTKIDHKWNNRVRSSLRVNAGLIDIERQGGGLEGGVSFPSAGNSQKRNSLLIALQNTYPIGGGTAETNFQYGKFKWDYATPENPDDPQVLVRNPDGQVIAVLGHPGYVFDQLENTLNFQHKQTWILENHSFKAGIEYIRSDHQLFGGGNPNGNYDVQLNQQQLDDLAGLNKGANLNVNDIPSDVEVLQYNVELRPQSFGQVQNRYSIYLEDLWSVNSDLNLTLGLRYDYDNLSAIGGSNGDYNNLAPRFNANYKLNDKISIRAGYGMFYEKILYAVVSDALQQNTTGTDYRKQLQALIDAGELPADTDIEEITFDGNLTATFDGAEVTYLDGPSPEEVTSERDAIFSGERRILNPEGFENPVTHQFNIGYQYQVKDDVLFYADLIHTRSYNLFRLRNLNAPEAYPVVYDPDFTQEDVRLRDEADITRTIPIINNSAVINGETLTGVARNVVVSESEGESRYWALNLNLIKDRSDGDFAYRLSYTLSKLENNTEDINFRALDANNFEKEWGPSINDRRHVINAMLYYYPVDGLTVSVAALIQSGQPVNRIPDGFGTTDLNGDGSSFGDAYVGNSDRYPGESRNNDRLPWSNTFDLGVQYHFDLLDNKLEFRADVFNLFNAVNYSGYSNNATQSNQIQAGAKSSNTFTFRNAAPPRQFQFGVRYLF</sequence>
<dbReference type="OrthoDB" id="9768147at2"/>
<dbReference type="KEGG" id="fpf:DCC35_17675"/>
<accession>A0A4D7JKH4</accession>
<feature type="signal peptide" evidence="8">
    <location>
        <begin position="1"/>
        <end position="17"/>
    </location>
</feature>
<evidence type="ECO:0000313" key="11">
    <source>
        <dbReference type="EMBL" id="QCK16429.1"/>
    </source>
</evidence>
<feature type="domain" description="TonB-dependent transporter Oar-like beta-barrel" evidence="10">
    <location>
        <begin position="571"/>
        <end position="991"/>
    </location>
</feature>
<dbReference type="Pfam" id="PF25183">
    <property type="entry name" value="OMP_b-brl_4"/>
    <property type="match status" value="3"/>
</dbReference>
<name>A0A4D7JKH4_9BACT</name>
<keyword evidence="4 7" id="KW-0812">Transmembrane</keyword>
<dbReference type="RefSeq" id="WP_137092018.1">
    <property type="nucleotide sequence ID" value="NZ_CP028923.1"/>
</dbReference>
<dbReference type="Gene3D" id="2.170.130.10">
    <property type="entry name" value="TonB-dependent receptor, plug domain"/>
    <property type="match status" value="1"/>
</dbReference>
<dbReference type="PROSITE" id="PS52016">
    <property type="entry name" value="TONB_DEPENDENT_REC_3"/>
    <property type="match status" value="1"/>
</dbReference>
<dbReference type="Pfam" id="PF07715">
    <property type="entry name" value="Plug"/>
    <property type="match status" value="1"/>
</dbReference>
<dbReference type="AlphaFoldDB" id="A0A4D7JKH4"/>
<dbReference type="InterPro" id="IPR012910">
    <property type="entry name" value="Plug_dom"/>
</dbReference>
<dbReference type="PANTHER" id="PTHR30069:SF46">
    <property type="entry name" value="OAR PROTEIN"/>
    <property type="match status" value="1"/>
</dbReference>
<dbReference type="GO" id="GO:0009279">
    <property type="term" value="C:cell outer membrane"/>
    <property type="evidence" value="ECO:0007669"/>
    <property type="project" value="UniProtKB-SubCell"/>
</dbReference>
<dbReference type="InterPro" id="IPR057601">
    <property type="entry name" value="Oar-like_b-barrel"/>
</dbReference>
<evidence type="ECO:0000256" key="4">
    <source>
        <dbReference type="ARBA" id="ARBA00022692"/>
    </source>
</evidence>
<protein>
    <submittedName>
        <fullName evidence="11">TonB-dependent receptor</fullName>
    </submittedName>
</protein>
<reference evidence="11 12" key="1">
    <citation type="submission" date="2018-04" db="EMBL/GenBank/DDBJ databases">
        <title>Complete genome uncultured novel isolate.</title>
        <authorList>
            <person name="Merlino G."/>
        </authorList>
    </citation>
    <scope>NUCLEOTIDE SEQUENCE [LARGE SCALE GENOMIC DNA]</scope>
    <source>
        <strain evidence="12">R1DC9</strain>
    </source>
</reference>
<keyword evidence="5 7" id="KW-0472">Membrane</keyword>
<dbReference type="PANTHER" id="PTHR30069">
    <property type="entry name" value="TONB-DEPENDENT OUTER MEMBRANE RECEPTOR"/>
    <property type="match status" value="1"/>
</dbReference>
<dbReference type="GO" id="GO:0044718">
    <property type="term" value="P:siderophore transmembrane transport"/>
    <property type="evidence" value="ECO:0007669"/>
    <property type="project" value="TreeGrafter"/>
</dbReference>
<dbReference type="EMBL" id="CP028923">
    <property type="protein sequence ID" value="QCK16429.1"/>
    <property type="molecule type" value="Genomic_DNA"/>
</dbReference>
<evidence type="ECO:0000256" key="1">
    <source>
        <dbReference type="ARBA" id="ARBA00004571"/>
    </source>
</evidence>
<organism evidence="11 12">
    <name type="scientific">Mangrovivirga cuniculi</name>
    <dbReference type="NCBI Taxonomy" id="2715131"/>
    <lineage>
        <taxon>Bacteria</taxon>
        <taxon>Pseudomonadati</taxon>
        <taxon>Bacteroidota</taxon>
        <taxon>Cytophagia</taxon>
        <taxon>Cytophagales</taxon>
        <taxon>Mangrovivirgaceae</taxon>
        <taxon>Mangrovivirga</taxon>
    </lineage>
</organism>
<feature type="chain" id="PRO_5020583625" evidence="8">
    <location>
        <begin position="18"/>
        <end position="998"/>
    </location>
</feature>
<keyword evidence="12" id="KW-1185">Reference proteome</keyword>
<evidence type="ECO:0000256" key="8">
    <source>
        <dbReference type="SAM" id="SignalP"/>
    </source>
</evidence>
<keyword evidence="3 7" id="KW-1134">Transmembrane beta strand</keyword>
<evidence type="ECO:0000256" key="3">
    <source>
        <dbReference type="ARBA" id="ARBA00022452"/>
    </source>
</evidence>
<dbReference type="InterPro" id="IPR036942">
    <property type="entry name" value="Beta-barrel_TonB_sf"/>
</dbReference>
<dbReference type="InterPro" id="IPR037066">
    <property type="entry name" value="Plug_dom_sf"/>
</dbReference>
<dbReference type="SUPFAM" id="SSF56935">
    <property type="entry name" value="Porins"/>
    <property type="match status" value="1"/>
</dbReference>
<comment type="similarity">
    <text evidence="7">Belongs to the TonB-dependent receptor family.</text>
</comment>